<sequence>MRHAGPRERLPRGRRAHHKVKTGCKACKVRHQKVCREDRVVALGGAPVVIRVQCDERSPNCSGCLRHSTECIYPDAEGRHLTTPSHLSLAPALDVIGSPQKALSVAPSPDLNLEDLELLHQYLTFTCVSTGQTREATTHLRNTGPRLGQTYPFVMRGLLAMAATHLSRLQPASQPHYAMMAARHQSASISDFRAAVPHLNHDNYQALIAYAKSLLWCAFATDEGSEGQGAPETNDWLPRWFWLLHGSCQIVESARPWIDSGPHALYKPDRRISDISPSPDDHHIKEIMDQTLLRIGPNALCSSVFSSLREAFARASMHHENTPLRNAMNTWAGSLPYSYIQSLHKEEPWALVALAAFCVLVDRSETVWFMKGHAKPLFISIVDRLNGTWRQCVEWPIQELGVSVK</sequence>
<evidence type="ECO:0000259" key="1">
    <source>
        <dbReference type="Pfam" id="PF00172"/>
    </source>
</evidence>
<evidence type="ECO:0000313" key="2">
    <source>
        <dbReference type="EMBL" id="KAB8349826.1"/>
    </source>
</evidence>
<dbReference type="GO" id="GO:0008270">
    <property type="term" value="F:zinc ion binding"/>
    <property type="evidence" value="ECO:0007669"/>
    <property type="project" value="InterPro"/>
</dbReference>
<proteinExistence type="predicted"/>
<dbReference type="OrthoDB" id="416217at2759"/>
<gene>
    <name evidence="2" type="ORF">FH972_023839</name>
</gene>
<dbReference type="GO" id="GO:0001228">
    <property type="term" value="F:DNA-binding transcription activator activity, RNA polymerase II-specific"/>
    <property type="evidence" value="ECO:0007669"/>
    <property type="project" value="TreeGrafter"/>
</dbReference>
<protein>
    <recommendedName>
        <fullName evidence="1">Zn(2)-C6 fungal-type domain-containing protein</fullName>
    </recommendedName>
</protein>
<dbReference type="Proteomes" id="UP000327013">
    <property type="component" value="Unassembled WGS sequence"/>
</dbReference>
<accession>A0A5N6KWQ4</accession>
<comment type="caution">
    <text evidence="2">The sequence shown here is derived from an EMBL/GenBank/DDBJ whole genome shotgun (WGS) entry which is preliminary data.</text>
</comment>
<dbReference type="CDD" id="cd00067">
    <property type="entry name" value="GAL4"/>
    <property type="match status" value="1"/>
</dbReference>
<dbReference type="Pfam" id="PF00172">
    <property type="entry name" value="Zn_clus"/>
    <property type="match status" value="1"/>
</dbReference>
<dbReference type="Gene3D" id="4.10.240.10">
    <property type="entry name" value="Zn(2)-C6 fungal-type DNA-binding domain"/>
    <property type="match status" value="1"/>
</dbReference>
<name>A0A5N6KWQ4_9ROSI</name>
<dbReference type="EMBL" id="VIBQ01000014">
    <property type="protein sequence ID" value="KAB8349826.1"/>
    <property type="molecule type" value="Genomic_DNA"/>
</dbReference>
<keyword evidence="3" id="KW-1185">Reference proteome</keyword>
<dbReference type="PANTHER" id="PTHR47784">
    <property type="entry name" value="STEROL UPTAKE CONTROL PROTEIN 2"/>
    <property type="match status" value="1"/>
</dbReference>
<reference evidence="2 3" key="1">
    <citation type="submission" date="2019-06" db="EMBL/GenBank/DDBJ databases">
        <title>A chromosomal-level reference genome of Carpinus fangiana (Coryloideae, Betulaceae).</title>
        <authorList>
            <person name="Yang X."/>
            <person name="Wang Z."/>
            <person name="Zhang L."/>
            <person name="Hao G."/>
            <person name="Liu J."/>
            <person name="Yang Y."/>
        </authorList>
    </citation>
    <scope>NUCLEOTIDE SEQUENCE [LARGE SCALE GENOMIC DNA]</scope>
    <source>
        <strain evidence="2">Cfa_2016G</strain>
        <tissue evidence="2">Leaf</tissue>
    </source>
</reference>
<feature type="domain" description="Zn(2)-C6 fungal-type" evidence="1">
    <location>
        <begin position="51"/>
        <end position="78"/>
    </location>
</feature>
<dbReference type="PANTHER" id="PTHR47784:SF5">
    <property type="entry name" value="STEROL UPTAKE CONTROL PROTEIN 2"/>
    <property type="match status" value="1"/>
</dbReference>
<evidence type="ECO:0000313" key="3">
    <source>
        <dbReference type="Proteomes" id="UP000327013"/>
    </source>
</evidence>
<dbReference type="AlphaFoldDB" id="A0A5N6KWQ4"/>
<dbReference type="InterPro" id="IPR053157">
    <property type="entry name" value="Sterol_Uptake_Regulator"/>
</dbReference>
<organism evidence="2 3">
    <name type="scientific">Carpinus fangiana</name>
    <dbReference type="NCBI Taxonomy" id="176857"/>
    <lineage>
        <taxon>Eukaryota</taxon>
        <taxon>Viridiplantae</taxon>
        <taxon>Streptophyta</taxon>
        <taxon>Embryophyta</taxon>
        <taxon>Tracheophyta</taxon>
        <taxon>Spermatophyta</taxon>
        <taxon>Magnoliopsida</taxon>
        <taxon>eudicotyledons</taxon>
        <taxon>Gunneridae</taxon>
        <taxon>Pentapetalae</taxon>
        <taxon>rosids</taxon>
        <taxon>fabids</taxon>
        <taxon>Fagales</taxon>
        <taxon>Betulaceae</taxon>
        <taxon>Carpinus</taxon>
    </lineage>
</organism>
<dbReference type="InterPro" id="IPR036864">
    <property type="entry name" value="Zn2-C6_fun-type_DNA-bd_sf"/>
</dbReference>
<dbReference type="SUPFAM" id="SSF57701">
    <property type="entry name" value="Zn2/Cys6 DNA-binding domain"/>
    <property type="match status" value="1"/>
</dbReference>
<dbReference type="InterPro" id="IPR001138">
    <property type="entry name" value="Zn2Cys6_DnaBD"/>
</dbReference>